<name>A0A644XXM9_9ZZZZ</name>
<sequence>MVIVELDIVDICQHRPQSTVLMFYFNFKVPDNSGSRQHFEQVLAVLRMSI</sequence>
<accession>A0A644XXM9</accession>
<proteinExistence type="predicted"/>
<protein>
    <submittedName>
        <fullName evidence="1">Uncharacterized protein</fullName>
    </submittedName>
</protein>
<gene>
    <name evidence="1" type="ORF">SDC9_67113</name>
</gene>
<dbReference type="AlphaFoldDB" id="A0A644XXM9"/>
<reference evidence="1" key="1">
    <citation type="submission" date="2019-08" db="EMBL/GenBank/DDBJ databases">
        <authorList>
            <person name="Kucharzyk K."/>
            <person name="Murdoch R.W."/>
            <person name="Higgins S."/>
            <person name="Loffler F."/>
        </authorList>
    </citation>
    <scope>NUCLEOTIDE SEQUENCE</scope>
</reference>
<dbReference type="EMBL" id="VSSQ01003434">
    <property type="protein sequence ID" value="MPM20677.1"/>
    <property type="molecule type" value="Genomic_DNA"/>
</dbReference>
<organism evidence="1">
    <name type="scientific">bioreactor metagenome</name>
    <dbReference type="NCBI Taxonomy" id="1076179"/>
    <lineage>
        <taxon>unclassified sequences</taxon>
        <taxon>metagenomes</taxon>
        <taxon>ecological metagenomes</taxon>
    </lineage>
</organism>
<comment type="caution">
    <text evidence="1">The sequence shown here is derived from an EMBL/GenBank/DDBJ whole genome shotgun (WGS) entry which is preliminary data.</text>
</comment>
<evidence type="ECO:0000313" key="1">
    <source>
        <dbReference type="EMBL" id="MPM20677.1"/>
    </source>
</evidence>